<dbReference type="EMBL" id="ML992507">
    <property type="protein sequence ID" value="KAF2222929.1"/>
    <property type="molecule type" value="Genomic_DNA"/>
</dbReference>
<keyword evidence="1" id="KW-1133">Transmembrane helix</keyword>
<dbReference type="Proteomes" id="UP000799538">
    <property type="component" value="Unassembled WGS sequence"/>
</dbReference>
<evidence type="ECO:0000256" key="1">
    <source>
        <dbReference type="SAM" id="Phobius"/>
    </source>
</evidence>
<protein>
    <submittedName>
        <fullName evidence="2">Uncharacterized protein</fullName>
    </submittedName>
</protein>
<proteinExistence type="predicted"/>
<dbReference type="AlphaFoldDB" id="A0A6A6GBH5"/>
<accession>A0A6A6GBH5</accession>
<evidence type="ECO:0000313" key="2">
    <source>
        <dbReference type="EMBL" id="KAF2222929.1"/>
    </source>
</evidence>
<evidence type="ECO:0000313" key="3">
    <source>
        <dbReference type="Proteomes" id="UP000799538"/>
    </source>
</evidence>
<keyword evidence="1" id="KW-0472">Membrane</keyword>
<gene>
    <name evidence="2" type="ORF">BDZ85DRAFT_119596</name>
</gene>
<reference evidence="3" key="1">
    <citation type="journal article" date="2020" name="Stud. Mycol.">
        <title>101 Dothideomycetes genomes: A test case for predicting lifestyles and emergence of pathogens.</title>
        <authorList>
            <person name="Haridas S."/>
            <person name="Albert R."/>
            <person name="Binder M."/>
            <person name="Bloem J."/>
            <person name="LaButti K."/>
            <person name="Salamov A."/>
            <person name="Andreopoulos B."/>
            <person name="Baker S."/>
            <person name="Barry K."/>
            <person name="Bills G."/>
            <person name="Bluhm B."/>
            <person name="Cannon C."/>
            <person name="Castanera R."/>
            <person name="Culley D."/>
            <person name="Daum C."/>
            <person name="Ezra D."/>
            <person name="Gonzalez J."/>
            <person name="Henrissat B."/>
            <person name="Kuo A."/>
            <person name="Liang C."/>
            <person name="Lipzen A."/>
            <person name="Lutzoni F."/>
            <person name="Magnuson J."/>
            <person name="Mondo S."/>
            <person name="Nolan M."/>
            <person name="Ohm R."/>
            <person name="Pangilinan J."/>
            <person name="Park H.-J."/>
            <person name="Ramirez L."/>
            <person name="Alfaro M."/>
            <person name="Sun H."/>
            <person name="Tritt A."/>
            <person name="Yoshinaga Y."/>
            <person name="Zwiers L.-H."/>
            <person name="Turgeon B."/>
            <person name="Goodwin S."/>
            <person name="Spatafora J."/>
            <person name="Crous P."/>
            <person name="Grigoriev I."/>
        </authorList>
    </citation>
    <scope>NUCLEOTIDE SEQUENCE [LARGE SCALE GENOMIC DNA]</scope>
    <source>
        <strain evidence="3">CECT 20119</strain>
    </source>
</reference>
<keyword evidence="3" id="KW-1185">Reference proteome</keyword>
<name>A0A6A6GBH5_9PEZI</name>
<feature type="transmembrane region" description="Helical" evidence="1">
    <location>
        <begin position="20"/>
        <end position="42"/>
    </location>
</feature>
<sequence>MHMTMTRTSFSAHELYSTSSFVNSHFVSFLLCHFLVSARAFFRILAHHNRLIPPGLLFLDRQVRGSTIIHFRIMPMGYSQHTNSRIKHYGLLDSFHRMANGGYQH</sequence>
<organism evidence="2 3">
    <name type="scientific">Elsinoe ampelina</name>
    <dbReference type="NCBI Taxonomy" id="302913"/>
    <lineage>
        <taxon>Eukaryota</taxon>
        <taxon>Fungi</taxon>
        <taxon>Dikarya</taxon>
        <taxon>Ascomycota</taxon>
        <taxon>Pezizomycotina</taxon>
        <taxon>Dothideomycetes</taxon>
        <taxon>Dothideomycetidae</taxon>
        <taxon>Myriangiales</taxon>
        <taxon>Elsinoaceae</taxon>
        <taxon>Elsinoe</taxon>
    </lineage>
</organism>
<keyword evidence="1" id="KW-0812">Transmembrane</keyword>